<evidence type="ECO:0000313" key="2">
    <source>
        <dbReference type="Proteomes" id="UP001610444"/>
    </source>
</evidence>
<dbReference type="Proteomes" id="UP001610444">
    <property type="component" value="Unassembled WGS sequence"/>
</dbReference>
<protein>
    <recommendedName>
        <fullName evidence="3">Fungal N-terminal domain-containing protein</fullName>
    </recommendedName>
</protein>
<proteinExistence type="predicted"/>
<gene>
    <name evidence="1" type="ORF">BJX68DRAFT_272455</name>
</gene>
<dbReference type="EMBL" id="JBFXLR010000081">
    <property type="protein sequence ID" value="KAL2838777.1"/>
    <property type="molecule type" value="Genomic_DNA"/>
</dbReference>
<evidence type="ECO:0000313" key="1">
    <source>
        <dbReference type="EMBL" id="KAL2838777.1"/>
    </source>
</evidence>
<dbReference type="GeneID" id="98162376"/>
<sequence>MVDPCSVAASAAGLISLGIESCKLITNYCNELRGFDDQIESVALKADGLLSTLQHISALLIQTTDIHPDIASDIKEKVLQNENWITKLNKRVVELSVSTSQPGLRGTIRATAKKAAYPFHKESLMGTIEILQGLQMNLHTSLLALQIQHTLALSKQTEIIQRLEGLVITKLEHNNSNVGQMVYHLDPRPSWR</sequence>
<name>A0ABR4JFH6_9EURO</name>
<keyword evidence="2" id="KW-1185">Reference proteome</keyword>
<reference evidence="1 2" key="1">
    <citation type="submission" date="2024-07" db="EMBL/GenBank/DDBJ databases">
        <title>Section-level genome sequencing and comparative genomics of Aspergillus sections Usti and Cavernicolus.</title>
        <authorList>
            <consortium name="Lawrence Berkeley National Laboratory"/>
            <person name="Nybo J.L."/>
            <person name="Vesth T.C."/>
            <person name="Theobald S."/>
            <person name="Frisvad J.C."/>
            <person name="Larsen T.O."/>
            <person name="Kjaerboelling I."/>
            <person name="Rothschild-Mancinelli K."/>
            <person name="Lyhne E.K."/>
            <person name="Kogle M.E."/>
            <person name="Barry K."/>
            <person name="Clum A."/>
            <person name="Na H."/>
            <person name="Ledsgaard L."/>
            <person name="Lin J."/>
            <person name="Lipzen A."/>
            <person name="Kuo A."/>
            <person name="Riley R."/>
            <person name="Mondo S."/>
            <person name="LaButti K."/>
            <person name="Haridas S."/>
            <person name="Pangalinan J."/>
            <person name="Salamov A.A."/>
            <person name="Simmons B.A."/>
            <person name="Magnuson J.K."/>
            <person name="Chen J."/>
            <person name="Drula E."/>
            <person name="Henrissat B."/>
            <person name="Wiebenga A."/>
            <person name="Lubbers R.J."/>
            <person name="Gomes A.C."/>
            <person name="Macurrencykelacurrency M.R."/>
            <person name="Stajich J."/>
            <person name="Grigoriev I.V."/>
            <person name="Mortensen U.H."/>
            <person name="De vries R.P."/>
            <person name="Baker S.E."/>
            <person name="Andersen M.R."/>
        </authorList>
    </citation>
    <scope>NUCLEOTIDE SEQUENCE [LARGE SCALE GENOMIC DNA]</scope>
    <source>
        <strain evidence="1 2">CBS 756.74</strain>
    </source>
</reference>
<evidence type="ECO:0008006" key="3">
    <source>
        <dbReference type="Google" id="ProtNLM"/>
    </source>
</evidence>
<accession>A0ABR4JFH6</accession>
<comment type="caution">
    <text evidence="1">The sequence shown here is derived from an EMBL/GenBank/DDBJ whole genome shotgun (WGS) entry which is preliminary data.</text>
</comment>
<organism evidence="1 2">
    <name type="scientific">Aspergillus pseudodeflectus</name>
    <dbReference type="NCBI Taxonomy" id="176178"/>
    <lineage>
        <taxon>Eukaryota</taxon>
        <taxon>Fungi</taxon>
        <taxon>Dikarya</taxon>
        <taxon>Ascomycota</taxon>
        <taxon>Pezizomycotina</taxon>
        <taxon>Eurotiomycetes</taxon>
        <taxon>Eurotiomycetidae</taxon>
        <taxon>Eurotiales</taxon>
        <taxon>Aspergillaceae</taxon>
        <taxon>Aspergillus</taxon>
        <taxon>Aspergillus subgen. Nidulantes</taxon>
    </lineage>
</organism>
<dbReference type="RefSeq" id="XP_070893206.1">
    <property type="nucleotide sequence ID" value="XM_071047212.1"/>
</dbReference>